<dbReference type="Proteomes" id="UP001159363">
    <property type="component" value="Chromosome 13"/>
</dbReference>
<gene>
    <name evidence="2" type="ORF">PR048_030837</name>
</gene>
<name>A0ABQ9GA21_9NEOP</name>
<proteinExistence type="predicted"/>
<feature type="region of interest" description="Disordered" evidence="1">
    <location>
        <begin position="401"/>
        <end position="422"/>
    </location>
</feature>
<comment type="caution">
    <text evidence="2">The sequence shown here is derived from an EMBL/GenBank/DDBJ whole genome shotgun (WGS) entry which is preliminary data.</text>
</comment>
<evidence type="ECO:0000313" key="3">
    <source>
        <dbReference type="Proteomes" id="UP001159363"/>
    </source>
</evidence>
<protein>
    <submittedName>
        <fullName evidence="2">Uncharacterized protein</fullName>
    </submittedName>
</protein>
<evidence type="ECO:0000313" key="2">
    <source>
        <dbReference type="EMBL" id="KAJ8869265.1"/>
    </source>
</evidence>
<evidence type="ECO:0000256" key="1">
    <source>
        <dbReference type="SAM" id="MobiDB-lite"/>
    </source>
</evidence>
<accession>A0ABQ9GA21</accession>
<organism evidence="2 3">
    <name type="scientific">Dryococelus australis</name>
    <dbReference type="NCBI Taxonomy" id="614101"/>
    <lineage>
        <taxon>Eukaryota</taxon>
        <taxon>Metazoa</taxon>
        <taxon>Ecdysozoa</taxon>
        <taxon>Arthropoda</taxon>
        <taxon>Hexapoda</taxon>
        <taxon>Insecta</taxon>
        <taxon>Pterygota</taxon>
        <taxon>Neoptera</taxon>
        <taxon>Polyneoptera</taxon>
        <taxon>Phasmatodea</taxon>
        <taxon>Verophasmatodea</taxon>
        <taxon>Anareolatae</taxon>
        <taxon>Phasmatidae</taxon>
        <taxon>Eurycanthinae</taxon>
        <taxon>Dryococelus</taxon>
    </lineage>
</organism>
<feature type="region of interest" description="Disordered" evidence="1">
    <location>
        <begin position="88"/>
        <end position="148"/>
    </location>
</feature>
<keyword evidence="3" id="KW-1185">Reference proteome</keyword>
<dbReference type="EMBL" id="JARBHB010000014">
    <property type="protein sequence ID" value="KAJ8869265.1"/>
    <property type="molecule type" value="Genomic_DNA"/>
</dbReference>
<sequence>MQRLKLFVTTTSESTYLLYRAALATGPACSRPGVADFSVRSWVPATRLASSSWGCRAPGRRRLLPVVAGEPLLPAVALPPRRHIGCTLPFPHPQTASPTPPSTRKHTRTTTSRVSSGAAHTTRSKTYAHPGRRTAGTRGSNLPPCARPHRSEVGALLKAARARRGGDSSAAWRACAQLPPRRRGGVACPGLARPTERSGVKCALLTAWETRSRSRYRNYTNGWSEKPMSVKRSEQRLNARAGVKREIPEKTRRPTASSSTIPTCENPVTRRGIKTGSYWWEASVLIAQPSRPLLDCKFTYTHIPNLAQHYDLSLKNLNMHCPVRSDVVIKQKIRKVCCNHQIPTNSGSDREFQQLSARVRRTCLVEIRGYLTLWRKSLIPRAPEAQAKKMAALARKKLQPRSPVSALQRSRQQADHPIGDISQSAVSNQIRGQFQELRAANAKLPGKRMNVSNTARAIPSSVFALFLRHRPFFTSHTFPSLSNMPRDRVICTCRGWLQYRVLPSIVCAPRSSSRVSNNTLKSTYVARKTTRLPHLGESGSIPGGVAPAFSHVGIVPYDAAGQRVFSGISRFPRPSIPALLHTHLASALIGSQDLDVGAAVVEPLNWSPPTRANRVKTGPSGLFASGNRI</sequence>
<reference evidence="2 3" key="1">
    <citation type="submission" date="2023-02" db="EMBL/GenBank/DDBJ databases">
        <title>LHISI_Scaffold_Assembly.</title>
        <authorList>
            <person name="Stuart O.P."/>
            <person name="Cleave R."/>
            <person name="Magrath M.J.L."/>
            <person name="Mikheyev A.S."/>
        </authorList>
    </citation>
    <scope>NUCLEOTIDE SEQUENCE [LARGE SCALE GENOMIC DNA]</scope>
    <source>
        <strain evidence="2">Daus_M_001</strain>
        <tissue evidence="2">Leg muscle</tissue>
    </source>
</reference>